<dbReference type="Proteomes" id="UP000278440">
    <property type="component" value="Unassembled WGS sequence"/>
</dbReference>
<feature type="transmembrane region" description="Helical" evidence="1">
    <location>
        <begin position="72"/>
        <end position="97"/>
    </location>
</feature>
<keyword evidence="3" id="KW-1185">Reference proteome</keyword>
<reference evidence="2 3" key="1">
    <citation type="submission" date="2018-10" db="EMBL/GenBank/DDBJ databases">
        <title>Sequencing the genomes of 1000 actinobacteria strains.</title>
        <authorList>
            <person name="Klenk H.-P."/>
        </authorList>
    </citation>
    <scope>NUCLEOTIDE SEQUENCE [LARGE SCALE GENOMIC DNA]</scope>
    <source>
        <strain evidence="2 3">DSM 44267</strain>
    </source>
</reference>
<sequence>MAGENWAESLMTESAKAAFGVTGSIFGVIGGLITTRLPQGRACASGFVDAATPCGMSLIGKVDVPLTGWMPWGAAAAFLGFLGVLTGLLVGGVGYLLMSDRK</sequence>
<gene>
    <name evidence="2" type="ORF">DFJ68_1157</name>
</gene>
<comment type="caution">
    <text evidence="2">The sequence shown here is derived from an EMBL/GenBank/DDBJ whole genome shotgun (WGS) entry which is preliminary data.</text>
</comment>
<evidence type="ECO:0000313" key="3">
    <source>
        <dbReference type="Proteomes" id="UP000278440"/>
    </source>
</evidence>
<accession>A0A495XW47</accession>
<keyword evidence="1" id="KW-0812">Transmembrane</keyword>
<organism evidence="2 3">
    <name type="scientific">Terracoccus luteus</name>
    <dbReference type="NCBI Taxonomy" id="53356"/>
    <lineage>
        <taxon>Bacteria</taxon>
        <taxon>Bacillati</taxon>
        <taxon>Actinomycetota</taxon>
        <taxon>Actinomycetes</taxon>
        <taxon>Micrococcales</taxon>
        <taxon>Intrasporangiaceae</taxon>
        <taxon>Terracoccus</taxon>
    </lineage>
</organism>
<name>A0A495XW47_9MICO</name>
<dbReference type="EMBL" id="RBXT01000001">
    <property type="protein sequence ID" value="RKT77729.1"/>
    <property type="molecule type" value="Genomic_DNA"/>
</dbReference>
<proteinExistence type="predicted"/>
<evidence type="ECO:0000313" key="2">
    <source>
        <dbReference type="EMBL" id="RKT77729.1"/>
    </source>
</evidence>
<dbReference type="RefSeq" id="WP_121031780.1">
    <property type="nucleotide sequence ID" value="NZ_RBXT01000001.1"/>
</dbReference>
<keyword evidence="1" id="KW-0472">Membrane</keyword>
<keyword evidence="1" id="KW-1133">Transmembrane helix</keyword>
<evidence type="ECO:0000256" key="1">
    <source>
        <dbReference type="SAM" id="Phobius"/>
    </source>
</evidence>
<dbReference type="AlphaFoldDB" id="A0A495XW47"/>
<protein>
    <submittedName>
        <fullName evidence="2">Uncharacterized protein</fullName>
    </submittedName>
</protein>